<feature type="compositionally biased region" description="Polar residues" evidence="7">
    <location>
        <begin position="21"/>
        <end position="33"/>
    </location>
</feature>
<evidence type="ECO:0000313" key="10">
    <source>
        <dbReference type="Proteomes" id="UP000030671"/>
    </source>
</evidence>
<dbReference type="HOGENOM" id="CLU_002472_4_0_1"/>
<dbReference type="EMBL" id="KI925454">
    <property type="protein sequence ID" value="ETW87470.1"/>
    <property type="molecule type" value="Genomic_DNA"/>
</dbReference>
<proteinExistence type="inferred from homology"/>
<dbReference type="GO" id="GO:0005524">
    <property type="term" value="F:ATP binding"/>
    <property type="evidence" value="ECO:0007669"/>
    <property type="project" value="UniProtKB-KW"/>
</dbReference>
<evidence type="ECO:0000256" key="7">
    <source>
        <dbReference type="SAM" id="MobiDB-lite"/>
    </source>
</evidence>
<keyword evidence="2" id="KW-0547">Nucleotide-binding</keyword>
<dbReference type="GO" id="GO:0043504">
    <property type="term" value="P:mitochondrial DNA repair"/>
    <property type="evidence" value="ECO:0007669"/>
    <property type="project" value="TreeGrafter"/>
</dbReference>
<dbReference type="SUPFAM" id="SSF48334">
    <property type="entry name" value="DNA repair protein MutS, domain III"/>
    <property type="match status" value="1"/>
</dbReference>
<dbReference type="GeneID" id="20673872"/>
<dbReference type="InterPro" id="IPR036678">
    <property type="entry name" value="MutS_con_dom_sf"/>
</dbReference>
<sequence>MPPRPTPLQQRSRRSVDASPRTRSTRQQVVSSLAETRSVLTAIFPPDEPSPRQPRNQLATEILENLAKFPHCILLTRVGQFYESYFAQADEVARLLNIKLTSRVWDGHRILMCGFPVIHLQKHLKTLVQQNTRFVALCEEFMRPAPPGAKPTFDRRVARVVTPGTLIDEPFLNPYENNYLLSVGLVGPREDEGRGTVGLAWIDVSTGEFFTKESSYESFRDDLVRIGPREVVLAKDLEEDPSHAIRTAVLEEGCFTSYITAPENLTSSIEKNVGALGSAEALPVGLTLSSHETAAVYLLTTYLRASLMESMPRLSSPNREASKGRMQIDSHTIKALEIREGMREGGTTGSLLSVVKRTVTNGGTRLLARWLCSPSGSIAEVNARQSLVAFFHARPHLRSDLVGALRDLEDATRIVQKFLLGRGDASDLSAMSACISIWAAIRSRIELEKVMEGKERDGLVAEEWSSLDALLSRMNDFSALQSRIGMALQGLRAQADDAEELDEMDTDSVIPPNQDGAEGDLKWQVGNNWTFNPEFSDELGRLHSRFNQLAVRRLELEQHLQREFDAPSLTLRSSMIQGMHVHIARAKRDGAKIRQAGAFVLVSENNSTSSFFYPEWSQLGGQILETSSAIHAAEKQAFETLRNEAKSLLRCNACIVDELDVTLSFANLAAEMGFVRPTLTDDNTFHVVNGRHPTVELGLLSNGRVFTPNTVSFTPDSRLHVITGPNMAGKSTLLRQTALIAVLAQTGSFVPADHAVIGMVDRLFSRVGAKDDLFRDRSTFMVEMLETAEILQRATPNSLVIMDEVGRGTTVKDGLAIAFATVHHLYAKNRCRAMFATHFHELTDMLGYSADHRGEGAFEHIGFFCTDVDETEDGRFAYSHRLRSGVNRDSHGLKVAQLAGMPPSAVVIAKDALAWLKGDADSASIHPGHLKSLGQSLASRS</sequence>
<dbReference type="Gene3D" id="3.30.420.110">
    <property type="entry name" value="MutS, connector domain"/>
    <property type="match status" value="1"/>
</dbReference>
<keyword evidence="5" id="KW-0238">DNA-binding</keyword>
<dbReference type="SMART" id="SM00534">
    <property type="entry name" value="MUTSac"/>
    <property type="match status" value="1"/>
</dbReference>
<dbReference type="OrthoDB" id="2534523at2759"/>
<dbReference type="InterPro" id="IPR007860">
    <property type="entry name" value="DNA_mmatch_repair_MutS_con_dom"/>
</dbReference>
<dbReference type="InterPro" id="IPR000432">
    <property type="entry name" value="DNA_mismatch_repair_MutS_C"/>
</dbReference>
<dbReference type="InterPro" id="IPR017261">
    <property type="entry name" value="DNA_mismatch_repair_MutS/MSH"/>
</dbReference>
<dbReference type="Pfam" id="PF05192">
    <property type="entry name" value="MutS_III"/>
    <property type="match status" value="1"/>
</dbReference>
<feature type="domain" description="DNA mismatch repair proteins mutS family" evidence="8">
    <location>
        <begin position="798"/>
        <end position="814"/>
    </location>
</feature>
<dbReference type="FunFam" id="3.40.50.300:FF:001238">
    <property type="entry name" value="DNA mismatch repair protein"/>
    <property type="match status" value="1"/>
</dbReference>
<dbReference type="SUPFAM" id="SSF52540">
    <property type="entry name" value="P-loop containing nucleoside triphosphate hydrolases"/>
    <property type="match status" value="1"/>
</dbReference>
<gene>
    <name evidence="9" type="ORF">HETIRDRAFT_42313</name>
</gene>
<dbReference type="GO" id="GO:0005739">
    <property type="term" value="C:mitochondrion"/>
    <property type="evidence" value="ECO:0007669"/>
    <property type="project" value="TreeGrafter"/>
</dbReference>
<dbReference type="InParanoid" id="W4KPZ7"/>
<dbReference type="InterPro" id="IPR036187">
    <property type="entry name" value="DNA_mismatch_repair_MutS_sf"/>
</dbReference>
<keyword evidence="3" id="KW-0227">DNA damage</keyword>
<dbReference type="GO" id="GO:0006298">
    <property type="term" value="P:mismatch repair"/>
    <property type="evidence" value="ECO:0007669"/>
    <property type="project" value="InterPro"/>
</dbReference>
<organism evidence="9 10">
    <name type="scientific">Heterobasidion irregulare (strain TC 32-1)</name>
    <dbReference type="NCBI Taxonomy" id="747525"/>
    <lineage>
        <taxon>Eukaryota</taxon>
        <taxon>Fungi</taxon>
        <taxon>Dikarya</taxon>
        <taxon>Basidiomycota</taxon>
        <taxon>Agaricomycotina</taxon>
        <taxon>Agaricomycetes</taxon>
        <taxon>Russulales</taxon>
        <taxon>Bondarzewiaceae</taxon>
        <taxon>Heterobasidion</taxon>
        <taxon>Heterobasidion annosum species complex</taxon>
    </lineage>
</organism>
<dbReference type="InterPro" id="IPR045076">
    <property type="entry name" value="MutS"/>
</dbReference>
<evidence type="ECO:0000256" key="3">
    <source>
        <dbReference type="ARBA" id="ARBA00022763"/>
    </source>
</evidence>
<dbReference type="SUPFAM" id="SSF53150">
    <property type="entry name" value="DNA repair protein MutS, domain II"/>
    <property type="match status" value="1"/>
</dbReference>
<feature type="region of interest" description="Disordered" evidence="7">
    <location>
        <begin position="1"/>
        <end position="33"/>
    </location>
</feature>
<dbReference type="eggNOG" id="ENOG502QUUG">
    <property type="taxonomic scope" value="Eukaryota"/>
</dbReference>
<dbReference type="Pfam" id="PF00488">
    <property type="entry name" value="MutS_V"/>
    <property type="match status" value="1"/>
</dbReference>
<dbReference type="KEGG" id="hir:HETIRDRAFT_42313"/>
<reference evidence="9 10" key="1">
    <citation type="journal article" date="2012" name="New Phytol.">
        <title>Insight into trade-off between wood decay and parasitism from the genome of a fungal forest pathogen.</title>
        <authorList>
            <person name="Olson A."/>
            <person name="Aerts A."/>
            <person name="Asiegbu F."/>
            <person name="Belbahri L."/>
            <person name="Bouzid O."/>
            <person name="Broberg A."/>
            <person name="Canback B."/>
            <person name="Coutinho P.M."/>
            <person name="Cullen D."/>
            <person name="Dalman K."/>
            <person name="Deflorio G."/>
            <person name="van Diepen L.T."/>
            <person name="Dunand C."/>
            <person name="Duplessis S."/>
            <person name="Durling M."/>
            <person name="Gonthier P."/>
            <person name="Grimwood J."/>
            <person name="Fossdal C.G."/>
            <person name="Hansson D."/>
            <person name="Henrissat B."/>
            <person name="Hietala A."/>
            <person name="Himmelstrand K."/>
            <person name="Hoffmeister D."/>
            <person name="Hogberg N."/>
            <person name="James T.Y."/>
            <person name="Karlsson M."/>
            <person name="Kohler A."/>
            <person name="Kues U."/>
            <person name="Lee Y.H."/>
            <person name="Lin Y.C."/>
            <person name="Lind M."/>
            <person name="Lindquist E."/>
            <person name="Lombard V."/>
            <person name="Lucas S."/>
            <person name="Lunden K."/>
            <person name="Morin E."/>
            <person name="Murat C."/>
            <person name="Park J."/>
            <person name="Raffaello T."/>
            <person name="Rouze P."/>
            <person name="Salamov A."/>
            <person name="Schmutz J."/>
            <person name="Solheim H."/>
            <person name="Stahlberg J."/>
            <person name="Velez H."/>
            <person name="de Vries R.P."/>
            <person name="Wiebenga A."/>
            <person name="Woodward S."/>
            <person name="Yakovlev I."/>
            <person name="Garbelotto M."/>
            <person name="Martin F."/>
            <person name="Grigoriev I.V."/>
            <person name="Stenlid J."/>
        </authorList>
    </citation>
    <scope>NUCLEOTIDE SEQUENCE [LARGE SCALE GENOMIC DNA]</scope>
    <source>
        <strain evidence="9 10">TC 32-1</strain>
    </source>
</reference>
<evidence type="ECO:0000256" key="2">
    <source>
        <dbReference type="ARBA" id="ARBA00022741"/>
    </source>
</evidence>
<evidence type="ECO:0000256" key="4">
    <source>
        <dbReference type="ARBA" id="ARBA00022840"/>
    </source>
</evidence>
<dbReference type="SUPFAM" id="SSF55271">
    <property type="entry name" value="DNA repair protein MutS, domain I"/>
    <property type="match status" value="1"/>
</dbReference>
<dbReference type="STRING" id="747525.W4KPZ7"/>
<dbReference type="Pfam" id="PF05188">
    <property type="entry name" value="MutS_II"/>
    <property type="match status" value="1"/>
</dbReference>
<dbReference type="SMART" id="SM00533">
    <property type="entry name" value="MUTSd"/>
    <property type="match status" value="1"/>
</dbReference>
<keyword evidence="4" id="KW-0067">ATP-binding</keyword>
<keyword evidence="6" id="KW-0234">DNA repair</keyword>
<dbReference type="InterPro" id="IPR007696">
    <property type="entry name" value="DNA_mismatch_repair_MutS_core"/>
</dbReference>
<accession>W4KPZ7</accession>
<evidence type="ECO:0000256" key="5">
    <source>
        <dbReference type="ARBA" id="ARBA00023125"/>
    </source>
</evidence>
<dbReference type="InterPro" id="IPR027417">
    <property type="entry name" value="P-loop_NTPase"/>
</dbReference>
<dbReference type="GO" id="GO:0030983">
    <property type="term" value="F:mismatched DNA binding"/>
    <property type="evidence" value="ECO:0007669"/>
    <property type="project" value="InterPro"/>
</dbReference>
<dbReference type="Pfam" id="PF01624">
    <property type="entry name" value="MutS_I"/>
    <property type="match status" value="1"/>
</dbReference>
<dbReference type="InterPro" id="IPR016151">
    <property type="entry name" value="DNA_mismatch_repair_MutS_N"/>
</dbReference>
<dbReference type="Gene3D" id="3.40.50.300">
    <property type="entry name" value="P-loop containing nucleotide triphosphate hydrolases"/>
    <property type="match status" value="1"/>
</dbReference>
<keyword evidence="10" id="KW-1185">Reference proteome</keyword>
<dbReference type="FunCoup" id="W4KPZ7">
    <property type="interactions" value="303"/>
</dbReference>
<dbReference type="Gene3D" id="3.40.1170.10">
    <property type="entry name" value="DNA repair protein MutS, domain I"/>
    <property type="match status" value="1"/>
</dbReference>
<dbReference type="NCBIfam" id="NF003810">
    <property type="entry name" value="PRK05399.1"/>
    <property type="match status" value="1"/>
</dbReference>
<evidence type="ECO:0000256" key="1">
    <source>
        <dbReference type="ARBA" id="ARBA00006271"/>
    </source>
</evidence>
<dbReference type="Proteomes" id="UP000030671">
    <property type="component" value="Unassembled WGS sequence"/>
</dbReference>
<dbReference type="InterPro" id="IPR007695">
    <property type="entry name" value="DNA_mismatch_repair_MutS-lik_N"/>
</dbReference>
<dbReference type="PANTHER" id="PTHR11361">
    <property type="entry name" value="DNA MISMATCH REPAIR PROTEIN MUTS FAMILY MEMBER"/>
    <property type="match status" value="1"/>
</dbReference>
<protein>
    <recommendedName>
        <fullName evidence="8">DNA mismatch repair proteins mutS family domain-containing protein</fullName>
    </recommendedName>
</protein>
<dbReference type="GO" id="GO:0140664">
    <property type="term" value="F:ATP-dependent DNA damage sensor activity"/>
    <property type="evidence" value="ECO:0007669"/>
    <property type="project" value="InterPro"/>
</dbReference>
<dbReference type="AlphaFoldDB" id="W4KPZ7"/>
<dbReference type="PROSITE" id="PS00486">
    <property type="entry name" value="DNA_MISMATCH_REPAIR_2"/>
    <property type="match status" value="1"/>
</dbReference>
<name>W4KPZ7_HETIT</name>
<dbReference type="Gene3D" id="1.10.1420.10">
    <property type="match status" value="2"/>
</dbReference>
<evidence type="ECO:0000313" key="9">
    <source>
        <dbReference type="EMBL" id="ETW87470.1"/>
    </source>
</evidence>
<dbReference type="PIRSF" id="PIRSF037677">
    <property type="entry name" value="DNA_mis_repair_Msh6"/>
    <property type="match status" value="1"/>
</dbReference>
<dbReference type="RefSeq" id="XP_009540356.1">
    <property type="nucleotide sequence ID" value="XM_009542061.1"/>
</dbReference>
<evidence type="ECO:0000259" key="8">
    <source>
        <dbReference type="PROSITE" id="PS00486"/>
    </source>
</evidence>
<evidence type="ECO:0000256" key="6">
    <source>
        <dbReference type="ARBA" id="ARBA00023204"/>
    </source>
</evidence>
<comment type="similarity">
    <text evidence="1">Belongs to the DNA mismatch repair MutS family.</text>
</comment>
<dbReference type="GO" id="GO:0005634">
    <property type="term" value="C:nucleus"/>
    <property type="evidence" value="ECO:0007669"/>
    <property type="project" value="TreeGrafter"/>
</dbReference>
<dbReference type="PANTHER" id="PTHR11361:SF34">
    <property type="entry name" value="DNA MISMATCH REPAIR PROTEIN MSH1, MITOCHONDRIAL"/>
    <property type="match status" value="1"/>
</dbReference>